<accession>A0ABP3VLP9</accession>
<dbReference type="Proteomes" id="UP001500185">
    <property type="component" value="Unassembled WGS sequence"/>
</dbReference>
<dbReference type="RefSeq" id="WP_224454967.1">
    <property type="nucleotide sequence ID" value="NZ_BAAAGG010000021.1"/>
</dbReference>
<dbReference type="EMBL" id="BAAAGG010000021">
    <property type="protein sequence ID" value="GAA0761557.1"/>
    <property type="molecule type" value="Genomic_DNA"/>
</dbReference>
<dbReference type="Pfam" id="PF00582">
    <property type="entry name" value="Usp"/>
    <property type="match status" value="1"/>
</dbReference>
<protein>
    <recommendedName>
        <fullName evidence="2">UspA domain-containing protein</fullName>
    </recommendedName>
</protein>
<proteinExistence type="inferred from homology"/>
<organism evidence="3 4">
    <name type="scientific">Psychroflexus lacisalsi</name>
    <dbReference type="NCBI Taxonomy" id="503928"/>
    <lineage>
        <taxon>Bacteria</taxon>
        <taxon>Pseudomonadati</taxon>
        <taxon>Bacteroidota</taxon>
        <taxon>Flavobacteriia</taxon>
        <taxon>Flavobacteriales</taxon>
        <taxon>Flavobacteriaceae</taxon>
        <taxon>Psychroflexus</taxon>
    </lineage>
</organism>
<gene>
    <name evidence="3" type="ORF">GCM10009433_21020</name>
</gene>
<dbReference type="SUPFAM" id="SSF52402">
    <property type="entry name" value="Adenine nucleotide alpha hydrolases-like"/>
    <property type="match status" value="2"/>
</dbReference>
<dbReference type="Gene3D" id="3.40.50.12370">
    <property type="match status" value="1"/>
</dbReference>
<dbReference type="PANTHER" id="PTHR46268">
    <property type="entry name" value="STRESS RESPONSE PROTEIN NHAX"/>
    <property type="match status" value="1"/>
</dbReference>
<comment type="caution">
    <text evidence="3">The sequence shown here is derived from an EMBL/GenBank/DDBJ whole genome shotgun (WGS) entry which is preliminary data.</text>
</comment>
<reference evidence="4" key="1">
    <citation type="journal article" date="2019" name="Int. J. Syst. Evol. Microbiol.">
        <title>The Global Catalogue of Microorganisms (GCM) 10K type strain sequencing project: providing services to taxonomists for standard genome sequencing and annotation.</title>
        <authorList>
            <consortium name="The Broad Institute Genomics Platform"/>
            <consortium name="The Broad Institute Genome Sequencing Center for Infectious Disease"/>
            <person name="Wu L."/>
            <person name="Ma J."/>
        </authorList>
    </citation>
    <scope>NUCLEOTIDE SEQUENCE [LARGE SCALE GENOMIC DNA]</scope>
    <source>
        <strain evidence="4">JCM 16231</strain>
    </source>
</reference>
<feature type="domain" description="UspA" evidence="2">
    <location>
        <begin position="146"/>
        <end position="285"/>
    </location>
</feature>
<evidence type="ECO:0000313" key="4">
    <source>
        <dbReference type="Proteomes" id="UP001500185"/>
    </source>
</evidence>
<dbReference type="PANTHER" id="PTHR46268:SF6">
    <property type="entry name" value="UNIVERSAL STRESS PROTEIN UP12"/>
    <property type="match status" value="1"/>
</dbReference>
<dbReference type="InterPro" id="IPR006016">
    <property type="entry name" value="UspA"/>
</dbReference>
<dbReference type="CDD" id="cd00293">
    <property type="entry name" value="USP-like"/>
    <property type="match status" value="1"/>
</dbReference>
<evidence type="ECO:0000313" key="3">
    <source>
        <dbReference type="EMBL" id="GAA0761557.1"/>
    </source>
</evidence>
<evidence type="ECO:0000259" key="2">
    <source>
        <dbReference type="Pfam" id="PF00582"/>
    </source>
</evidence>
<keyword evidence="4" id="KW-1185">Reference proteome</keyword>
<evidence type="ECO:0000256" key="1">
    <source>
        <dbReference type="ARBA" id="ARBA00008791"/>
    </source>
</evidence>
<name>A0ABP3VLP9_9FLAO</name>
<sequence length="290" mass="33365">MRTLNKVLVGLDLSDIDQQLITYSSFFTELTDVKKVYFVHNIKRYEISEVLEKEIENVDLESIITDELKDMIQANFTAKVEWEVLISDDPYTESLMSYIVNKYSIDLLILGNKNNQNGSGSLGFKLLRTIKCQFLWVPSTMKTKLEKVWIGTDFSGASKKCFSFAEYIQSKQNFNLEAVHVYSLPIHFSPYVSNSKIEPKLSRYVDKKFDQFLNKMNYSGEVKQYKILGREANIASKLKNEAYKNDVDLLMVADKGSNTFSKLTLGTVTEDLFNRDLQIPLLIVKDYIGN</sequence>
<comment type="similarity">
    <text evidence="1">Belongs to the universal stress protein A family.</text>
</comment>